<proteinExistence type="predicted"/>
<organism evidence="1 2">
    <name type="scientific">Eragrostis curvula</name>
    <name type="common">weeping love grass</name>
    <dbReference type="NCBI Taxonomy" id="38414"/>
    <lineage>
        <taxon>Eukaryota</taxon>
        <taxon>Viridiplantae</taxon>
        <taxon>Streptophyta</taxon>
        <taxon>Embryophyta</taxon>
        <taxon>Tracheophyta</taxon>
        <taxon>Spermatophyta</taxon>
        <taxon>Magnoliopsida</taxon>
        <taxon>Liliopsida</taxon>
        <taxon>Poales</taxon>
        <taxon>Poaceae</taxon>
        <taxon>PACMAD clade</taxon>
        <taxon>Chloridoideae</taxon>
        <taxon>Eragrostideae</taxon>
        <taxon>Eragrostidinae</taxon>
        <taxon>Eragrostis</taxon>
    </lineage>
</organism>
<reference evidence="1 2" key="1">
    <citation type="journal article" date="2019" name="Sci. Rep.">
        <title>A high-quality genome of Eragrostis curvula grass provides insights into Poaceae evolution and supports new strategies to enhance forage quality.</title>
        <authorList>
            <person name="Carballo J."/>
            <person name="Santos B.A.C.M."/>
            <person name="Zappacosta D."/>
            <person name="Garbus I."/>
            <person name="Selva J.P."/>
            <person name="Gallo C.A."/>
            <person name="Diaz A."/>
            <person name="Albertini E."/>
            <person name="Caccamo M."/>
            <person name="Echenique V."/>
        </authorList>
    </citation>
    <scope>NUCLEOTIDE SEQUENCE [LARGE SCALE GENOMIC DNA]</scope>
    <source>
        <strain evidence="2">cv. Victoria</strain>
        <tissue evidence="1">Leaf</tissue>
    </source>
</reference>
<evidence type="ECO:0000313" key="1">
    <source>
        <dbReference type="EMBL" id="TVT99570.1"/>
    </source>
</evidence>
<feature type="non-terminal residue" evidence="1">
    <location>
        <position position="1"/>
    </location>
</feature>
<keyword evidence="2" id="KW-1185">Reference proteome</keyword>
<dbReference type="Gramene" id="TVT99570">
    <property type="protein sequence ID" value="TVT99570"/>
    <property type="gene ID" value="EJB05_55061"/>
</dbReference>
<protein>
    <submittedName>
        <fullName evidence="1">Uncharacterized protein</fullName>
    </submittedName>
</protein>
<sequence length="65" mass="7871">MVILDGKSIKLSTLQLLSRKLPWRSISRQYGAVPTWDVWKFCIQWSSISCWISLLWSKWRQQFKR</sequence>
<dbReference type="AlphaFoldDB" id="A0A5J9SKR8"/>
<name>A0A5J9SKR8_9POAL</name>
<dbReference type="EMBL" id="RWGY01000698">
    <property type="protein sequence ID" value="TVT99570.1"/>
    <property type="molecule type" value="Genomic_DNA"/>
</dbReference>
<accession>A0A5J9SKR8</accession>
<comment type="caution">
    <text evidence="1">The sequence shown here is derived from an EMBL/GenBank/DDBJ whole genome shotgun (WGS) entry which is preliminary data.</text>
</comment>
<gene>
    <name evidence="1" type="ORF">EJB05_55061</name>
</gene>
<dbReference type="Proteomes" id="UP000324897">
    <property type="component" value="Unassembled WGS sequence"/>
</dbReference>
<evidence type="ECO:0000313" key="2">
    <source>
        <dbReference type="Proteomes" id="UP000324897"/>
    </source>
</evidence>